<evidence type="ECO:0000313" key="1">
    <source>
        <dbReference type="EMBL" id="VUZ54265.1"/>
    </source>
</evidence>
<name>A0A564Z439_HYMDI</name>
<sequence>MVGLPVVHLTRFTSSPSEYIAFDAWGGHHQKQYRRAHSILTTMQINESGRRYETLCINGLHVDLEFDTGPDSTIVSDEARQTLSSHKLDAIPFEVYRAPDQSRILREERNPALGLSVNGWKFENGARIYAVKQSTVGPEEESKKNEFAVNTPFDARDYRMSRHWTVGFIDTRHGALIYDVEVNWWRTLFSKASNSLASCQWSLKSTRSGDVVQLPANYLDALNIYMSAQT</sequence>
<accession>A0A564Z439</accession>
<keyword evidence="2" id="KW-1185">Reference proteome</keyword>
<dbReference type="AlphaFoldDB" id="A0A564Z439"/>
<dbReference type="EMBL" id="CABIJS010000611">
    <property type="protein sequence ID" value="VUZ54265.1"/>
    <property type="molecule type" value="Genomic_DNA"/>
</dbReference>
<gene>
    <name evidence="1" type="ORF">WMSIL1_LOCUS12363</name>
</gene>
<evidence type="ECO:0000313" key="2">
    <source>
        <dbReference type="Proteomes" id="UP000321570"/>
    </source>
</evidence>
<organism evidence="1 2">
    <name type="scientific">Hymenolepis diminuta</name>
    <name type="common">Rat tapeworm</name>
    <dbReference type="NCBI Taxonomy" id="6216"/>
    <lineage>
        <taxon>Eukaryota</taxon>
        <taxon>Metazoa</taxon>
        <taxon>Spiralia</taxon>
        <taxon>Lophotrochozoa</taxon>
        <taxon>Platyhelminthes</taxon>
        <taxon>Cestoda</taxon>
        <taxon>Eucestoda</taxon>
        <taxon>Cyclophyllidea</taxon>
        <taxon>Hymenolepididae</taxon>
        <taxon>Hymenolepis</taxon>
    </lineage>
</organism>
<protein>
    <submittedName>
        <fullName evidence="1">Uncharacterized protein</fullName>
    </submittedName>
</protein>
<reference evidence="1 2" key="1">
    <citation type="submission" date="2019-07" db="EMBL/GenBank/DDBJ databases">
        <authorList>
            <person name="Jastrzebski P J."/>
            <person name="Paukszto L."/>
            <person name="Jastrzebski P J."/>
        </authorList>
    </citation>
    <scope>NUCLEOTIDE SEQUENCE [LARGE SCALE GENOMIC DNA]</scope>
    <source>
        <strain evidence="1 2">WMS-il1</strain>
    </source>
</reference>
<dbReference type="Proteomes" id="UP000321570">
    <property type="component" value="Unassembled WGS sequence"/>
</dbReference>
<proteinExistence type="predicted"/>